<feature type="transmembrane region" description="Helical" evidence="1">
    <location>
        <begin position="109"/>
        <end position="128"/>
    </location>
</feature>
<gene>
    <name evidence="2" type="ordered locus">Mbar_A0446</name>
</gene>
<feature type="transmembrane region" description="Helical" evidence="1">
    <location>
        <begin position="140"/>
        <end position="158"/>
    </location>
</feature>
<dbReference type="KEGG" id="mba:Mbar_A0446"/>
<dbReference type="EMBL" id="CP000099">
    <property type="protein sequence ID" value="AAZ69428.1"/>
    <property type="molecule type" value="Genomic_DNA"/>
</dbReference>
<protein>
    <submittedName>
        <fullName evidence="2">Uncharacterized protein</fullName>
    </submittedName>
</protein>
<proteinExistence type="predicted"/>
<dbReference type="STRING" id="269797.Mbar_A0446"/>
<keyword evidence="1" id="KW-1133">Transmembrane helix</keyword>
<keyword evidence="1" id="KW-0472">Membrane</keyword>
<reference evidence="2" key="1">
    <citation type="submission" date="2006-06" db="EMBL/GenBank/DDBJ databases">
        <title>Complete sequence of chromosome 1 of Methanosarcina barkeri str. fusaro.</title>
        <authorList>
            <person name="Copeland A."/>
            <person name="Lucas S."/>
            <person name="Lapidus A."/>
            <person name="Barry K."/>
            <person name="Detter J.C."/>
            <person name="Glavina T."/>
            <person name="Hammon N."/>
            <person name="Israni S."/>
            <person name="Pitluck S."/>
            <person name="Goodwin L.A."/>
            <person name="Saunders E.H."/>
            <person name="Schmutz J."/>
            <person name="Larimer F."/>
            <person name="Land M."/>
            <person name="Anderson I."/>
            <person name="Richardson P."/>
        </authorList>
    </citation>
    <scope>NUCLEOTIDE SEQUENCE</scope>
    <source>
        <strain evidence="2">Fusaro</strain>
    </source>
</reference>
<dbReference type="PaxDb" id="269797-Mbar_A0446"/>
<dbReference type="HOGENOM" id="CLU_1599012_0_0_2"/>
<organism evidence="2">
    <name type="scientific">Methanosarcina barkeri (strain Fusaro / DSM 804)</name>
    <dbReference type="NCBI Taxonomy" id="269797"/>
    <lineage>
        <taxon>Archaea</taxon>
        <taxon>Methanobacteriati</taxon>
        <taxon>Methanobacteriota</taxon>
        <taxon>Stenosarchaea group</taxon>
        <taxon>Methanomicrobia</taxon>
        <taxon>Methanosarcinales</taxon>
        <taxon>Methanosarcinaceae</taxon>
        <taxon>Methanosarcina</taxon>
    </lineage>
</organism>
<evidence type="ECO:0000256" key="1">
    <source>
        <dbReference type="SAM" id="Phobius"/>
    </source>
</evidence>
<accession>Q46FB4</accession>
<sequence length="166" mass="19457">MSDENNAEHEVSNIMKELQPIAFLFSVCMVVAAFYTNNEVNKTDLANVLMASLFFFFAYIGLFFSKKTDFRWFMYFGEFSLAIGAIYVYKSLVGIAKIIDQAAIDTNSLWIYIVLYSFFLILFMYLSNKVKNEGIYFCKLFFHISLILFCFYVILLLWERRGSRIP</sequence>
<feature type="transmembrane region" description="Helical" evidence="1">
    <location>
        <begin position="20"/>
        <end position="38"/>
    </location>
</feature>
<feature type="transmembrane region" description="Helical" evidence="1">
    <location>
        <begin position="70"/>
        <end position="89"/>
    </location>
</feature>
<name>Q46FB4_METBF</name>
<evidence type="ECO:0000313" key="2">
    <source>
        <dbReference type="EMBL" id="AAZ69428.1"/>
    </source>
</evidence>
<feature type="transmembrane region" description="Helical" evidence="1">
    <location>
        <begin position="45"/>
        <end position="64"/>
    </location>
</feature>
<dbReference type="AlphaFoldDB" id="Q46FB4"/>
<keyword evidence="1" id="KW-0812">Transmembrane</keyword>